<comment type="subcellular location">
    <subcellularLocation>
        <location evidence="1">Cell membrane</location>
        <topology evidence="1">Multi-pass membrane protein</topology>
    </subcellularLocation>
</comment>
<dbReference type="InterPro" id="IPR042094">
    <property type="entry name" value="T2SS_GspF_sf"/>
</dbReference>
<keyword evidence="3" id="KW-1003">Cell membrane</keyword>
<feature type="transmembrane region" description="Helical" evidence="7">
    <location>
        <begin position="364"/>
        <end position="381"/>
    </location>
</feature>
<dbReference type="InterPro" id="IPR003004">
    <property type="entry name" value="GspF/PilC"/>
</dbReference>
<dbReference type="Gene3D" id="1.20.81.30">
    <property type="entry name" value="Type II secretion system (T2SS), domain F"/>
    <property type="match status" value="2"/>
</dbReference>
<evidence type="ECO:0000256" key="5">
    <source>
        <dbReference type="ARBA" id="ARBA00022989"/>
    </source>
</evidence>
<evidence type="ECO:0000256" key="2">
    <source>
        <dbReference type="ARBA" id="ARBA00005745"/>
    </source>
</evidence>
<gene>
    <name evidence="9" type="ORF">KHX13_07510</name>
</gene>
<dbReference type="AlphaFoldDB" id="A0A943EKS0"/>
<evidence type="ECO:0000256" key="3">
    <source>
        <dbReference type="ARBA" id="ARBA00022475"/>
    </source>
</evidence>
<protein>
    <submittedName>
        <fullName evidence="9">Type II secretion system F family protein</fullName>
    </submittedName>
</protein>
<evidence type="ECO:0000256" key="1">
    <source>
        <dbReference type="ARBA" id="ARBA00004651"/>
    </source>
</evidence>
<organism evidence="9 10">
    <name type="scientific">Acidaminococcus intestini</name>
    <dbReference type="NCBI Taxonomy" id="187327"/>
    <lineage>
        <taxon>Bacteria</taxon>
        <taxon>Bacillati</taxon>
        <taxon>Bacillota</taxon>
        <taxon>Negativicutes</taxon>
        <taxon>Acidaminococcales</taxon>
        <taxon>Acidaminococcaceae</taxon>
        <taxon>Acidaminococcus</taxon>
    </lineage>
</organism>
<dbReference type="EMBL" id="JAGZCZ010000008">
    <property type="protein sequence ID" value="MBS5520155.1"/>
    <property type="molecule type" value="Genomic_DNA"/>
</dbReference>
<evidence type="ECO:0000259" key="8">
    <source>
        <dbReference type="Pfam" id="PF00482"/>
    </source>
</evidence>
<accession>A0A943EKS0</accession>
<feature type="transmembrane region" description="Helical" evidence="7">
    <location>
        <begin position="162"/>
        <end position="188"/>
    </location>
</feature>
<reference evidence="9" key="1">
    <citation type="submission" date="2021-02" db="EMBL/GenBank/DDBJ databases">
        <title>Infant gut strain persistence is associated with maternal origin, phylogeny, and functional potential including surface adhesion and iron acquisition.</title>
        <authorList>
            <person name="Lou Y.C."/>
        </authorList>
    </citation>
    <scope>NUCLEOTIDE SEQUENCE</scope>
    <source>
        <strain evidence="9">L3_106_000M1_dasL3_106_000M1_concoct_15</strain>
    </source>
</reference>
<feature type="domain" description="Type II secretion system protein GspF" evidence="8">
    <location>
        <begin position="66"/>
        <end position="186"/>
    </location>
</feature>
<keyword evidence="6 7" id="KW-0472">Membrane</keyword>
<dbReference type="InterPro" id="IPR018076">
    <property type="entry name" value="T2SS_GspF_dom"/>
</dbReference>
<name>A0A943EKS0_9FIRM</name>
<dbReference type="PANTHER" id="PTHR30012:SF0">
    <property type="entry name" value="TYPE II SECRETION SYSTEM PROTEIN F-RELATED"/>
    <property type="match status" value="1"/>
</dbReference>
<proteinExistence type="inferred from homology"/>
<keyword evidence="4 7" id="KW-0812">Transmembrane</keyword>
<comment type="similarity">
    <text evidence="2">Belongs to the GSP F family.</text>
</comment>
<evidence type="ECO:0000313" key="10">
    <source>
        <dbReference type="Proteomes" id="UP000754226"/>
    </source>
</evidence>
<sequence>MKRYRYKVRTGKGAVMSGVLLAEHKGEALQVLKRNHDRILSLKEDWFSVRGAGRHFSDEERERLFKELGILLKSEIPILRALEIMGLRGSEKVTLLCRQIGEELKKGRPLSKALLRHQQAIGPLAPVLLEAGEKSGRTSVLCLRLSDAYHRKREFRKELMGALFYPLLVMGVGGLVVLYFIIAVLPLFTGLYGELNLSVPAGLTLMMTVRAAFTDHPLVLVWVTLGLFLFHHTIRPYRLRLFLVIPPFRRAYGRFWEVRYVGLLALLLESDLSLHEALEEARNLLPKGPLRLEGQKLLRTVTGGESLSEAALAAPFLISPLTREFLSMGEESGRLPQMLSEASSLMTEELTLTLKTVKRLMEPILLVFMAGVSVLILYGVMSPLMGLMNGLPTAI</sequence>
<feature type="domain" description="Type II secretion system protein GspF" evidence="8">
    <location>
        <begin position="263"/>
        <end position="383"/>
    </location>
</feature>
<evidence type="ECO:0000256" key="4">
    <source>
        <dbReference type="ARBA" id="ARBA00022692"/>
    </source>
</evidence>
<dbReference type="Pfam" id="PF00482">
    <property type="entry name" value="T2SSF"/>
    <property type="match status" value="2"/>
</dbReference>
<dbReference type="GO" id="GO:0005886">
    <property type="term" value="C:plasma membrane"/>
    <property type="evidence" value="ECO:0007669"/>
    <property type="project" value="UniProtKB-SubCell"/>
</dbReference>
<evidence type="ECO:0000313" key="9">
    <source>
        <dbReference type="EMBL" id="MBS5520155.1"/>
    </source>
</evidence>
<dbReference type="Proteomes" id="UP000754226">
    <property type="component" value="Unassembled WGS sequence"/>
</dbReference>
<keyword evidence="5 7" id="KW-1133">Transmembrane helix</keyword>
<comment type="caution">
    <text evidence="9">The sequence shown here is derived from an EMBL/GenBank/DDBJ whole genome shotgun (WGS) entry which is preliminary data.</text>
</comment>
<dbReference type="PANTHER" id="PTHR30012">
    <property type="entry name" value="GENERAL SECRETION PATHWAY PROTEIN"/>
    <property type="match status" value="1"/>
</dbReference>
<feature type="transmembrane region" description="Helical" evidence="7">
    <location>
        <begin position="208"/>
        <end position="230"/>
    </location>
</feature>
<evidence type="ECO:0000256" key="6">
    <source>
        <dbReference type="ARBA" id="ARBA00023136"/>
    </source>
</evidence>
<evidence type="ECO:0000256" key="7">
    <source>
        <dbReference type="SAM" id="Phobius"/>
    </source>
</evidence>